<sequence>MSDLMGHRSNFPSFDGITKPSLQSGHNPNLDVSTVSIAQQFSSVQLDCVDLEFDETTKALWLYMKSEGRPCFTPELLDELAQSQAVMKRLFETYQPTDPCPINFKVVASRIPDVYNLGGDLNLFIELIRENNRAKLLQYAVACVDVVYRNAVSSDLPIITIGMIQGDALGGGFETALSCDVIIAERQAKFGLPEVLFNLFPGMGAYSFLSRMVDGRVAEKMLMSGRLYSAEELHELGIVHEVVEQGEAPYAVQRYIAKNAKKHTSHSAIYRAGRTVQPVTYKELIDVVEIWVDAALSLTDQDLKKMERLTKAQDRLSAPSAQKQAL</sequence>
<dbReference type="EMBL" id="LMCB01000024">
    <property type="protein sequence ID" value="KZL17995.1"/>
    <property type="molecule type" value="Genomic_DNA"/>
</dbReference>
<dbReference type="PANTHER" id="PTHR11941">
    <property type="entry name" value="ENOYL-COA HYDRATASE-RELATED"/>
    <property type="match status" value="1"/>
</dbReference>
<dbReference type="Gene3D" id="6.20.390.30">
    <property type="match status" value="1"/>
</dbReference>
<dbReference type="NCBIfam" id="NF006452">
    <property type="entry name" value="PRK08788.1"/>
    <property type="match status" value="1"/>
</dbReference>
<dbReference type="InterPro" id="IPR029045">
    <property type="entry name" value="ClpP/crotonase-like_dom_sf"/>
</dbReference>
<gene>
    <name evidence="3" type="primary">paaF_2</name>
    <name evidence="3" type="ORF">PsAD2_02728</name>
</gene>
<dbReference type="OrthoDB" id="9802362at2"/>
<evidence type="ECO:0000313" key="3">
    <source>
        <dbReference type="EMBL" id="KZL17995.1"/>
    </source>
</evidence>
<dbReference type="InterPro" id="IPR001753">
    <property type="entry name" value="Enoyl-CoA_hydra/iso"/>
</dbReference>
<keyword evidence="3" id="KW-0456">Lyase</keyword>
<dbReference type="Gene3D" id="3.90.226.10">
    <property type="entry name" value="2-enoyl-CoA Hydratase, Chain A, domain 1"/>
    <property type="match status" value="1"/>
</dbReference>
<keyword evidence="4" id="KW-1185">Reference proteome</keyword>
<dbReference type="EC" id="4.2.1.17" evidence="3"/>
<reference evidence="3 4" key="1">
    <citation type="journal article" date="2016" name="Front. Microbiol.">
        <title>Comparative Genomic Analysis Reveals a Diverse Repertoire of Genes Involved in Prokaryote-Eukaryote Interactions within the Pseudovibrio Genus.</title>
        <authorList>
            <person name="Romano S."/>
            <person name="Fernandez-Guerra A."/>
            <person name="Reen F.J."/>
            <person name="Glockner F.O."/>
            <person name="Crowley S.P."/>
            <person name="O'Sullivan O."/>
            <person name="Cotter P.D."/>
            <person name="Adams C."/>
            <person name="Dobson A.D."/>
            <person name="O'Gara F."/>
        </authorList>
    </citation>
    <scope>NUCLEOTIDE SEQUENCE [LARGE SCALE GENOMIC DNA]</scope>
    <source>
        <strain evidence="3 4">Ad2</strain>
    </source>
</reference>
<dbReference type="Pfam" id="PF00378">
    <property type="entry name" value="ECH_1"/>
    <property type="match status" value="1"/>
</dbReference>
<dbReference type="RefSeq" id="WP_068006740.1">
    <property type="nucleotide sequence ID" value="NZ_FOFM01000006.1"/>
</dbReference>
<comment type="caution">
    <text evidence="3">The sequence shown here is derived from an EMBL/GenBank/DDBJ whole genome shotgun (WGS) entry which is preliminary data.</text>
</comment>
<protein>
    <submittedName>
        <fullName evidence="3">2,3-dehydroadipyl-CoA hydratase</fullName>
        <ecNumber evidence="3">4.2.1.17</ecNumber>
    </submittedName>
</protein>
<dbReference type="AlphaFoldDB" id="A0A165XSH4"/>
<evidence type="ECO:0000256" key="1">
    <source>
        <dbReference type="ARBA" id="ARBA00005254"/>
    </source>
</evidence>
<name>A0A165XSH4_9HYPH</name>
<dbReference type="SUPFAM" id="SSF52096">
    <property type="entry name" value="ClpP/crotonase"/>
    <property type="match status" value="1"/>
</dbReference>
<proteinExistence type="inferred from homology"/>
<dbReference type="STRING" id="989403.SAMN05421798_106252"/>
<comment type="similarity">
    <text evidence="1 2">Belongs to the enoyl-CoA hydratase/isomerase family.</text>
</comment>
<dbReference type="PATRIC" id="fig|989403.3.peg.2924"/>
<evidence type="ECO:0000256" key="2">
    <source>
        <dbReference type="RuleBase" id="RU003707"/>
    </source>
</evidence>
<dbReference type="GO" id="GO:0004300">
    <property type="term" value="F:enoyl-CoA hydratase activity"/>
    <property type="evidence" value="ECO:0007669"/>
    <property type="project" value="UniProtKB-EC"/>
</dbReference>
<dbReference type="Proteomes" id="UP000076577">
    <property type="component" value="Unassembled WGS sequence"/>
</dbReference>
<dbReference type="PANTHER" id="PTHR11941:SF54">
    <property type="entry name" value="ENOYL-COA HYDRATASE, MITOCHONDRIAL"/>
    <property type="match status" value="1"/>
</dbReference>
<dbReference type="CDD" id="cd06558">
    <property type="entry name" value="crotonase-like"/>
    <property type="match status" value="1"/>
</dbReference>
<evidence type="ECO:0000313" key="4">
    <source>
        <dbReference type="Proteomes" id="UP000076577"/>
    </source>
</evidence>
<organism evidence="3 4">
    <name type="scientific">Pseudovibrio axinellae</name>
    <dbReference type="NCBI Taxonomy" id="989403"/>
    <lineage>
        <taxon>Bacteria</taxon>
        <taxon>Pseudomonadati</taxon>
        <taxon>Pseudomonadota</taxon>
        <taxon>Alphaproteobacteria</taxon>
        <taxon>Hyphomicrobiales</taxon>
        <taxon>Stappiaceae</taxon>
        <taxon>Pseudovibrio</taxon>
    </lineage>
</organism>
<dbReference type="PROSITE" id="PS00166">
    <property type="entry name" value="ENOYL_COA_HYDRATASE"/>
    <property type="match status" value="1"/>
</dbReference>
<dbReference type="GO" id="GO:0006635">
    <property type="term" value="P:fatty acid beta-oxidation"/>
    <property type="evidence" value="ECO:0007669"/>
    <property type="project" value="TreeGrafter"/>
</dbReference>
<accession>A0A165XSH4</accession>
<dbReference type="InterPro" id="IPR018376">
    <property type="entry name" value="Enoyl-CoA_hyd/isom_CS"/>
</dbReference>